<reference evidence="3" key="1">
    <citation type="journal article" date="2020" name="Stud. Mycol.">
        <title>101 Dothideomycetes genomes: a test case for predicting lifestyles and emergence of pathogens.</title>
        <authorList>
            <person name="Haridas S."/>
            <person name="Albert R."/>
            <person name="Binder M."/>
            <person name="Bloem J."/>
            <person name="Labutti K."/>
            <person name="Salamov A."/>
            <person name="Andreopoulos B."/>
            <person name="Baker S."/>
            <person name="Barry K."/>
            <person name="Bills G."/>
            <person name="Bluhm B."/>
            <person name="Cannon C."/>
            <person name="Castanera R."/>
            <person name="Culley D."/>
            <person name="Daum C."/>
            <person name="Ezra D."/>
            <person name="Gonzalez J."/>
            <person name="Henrissat B."/>
            <person name="Kuo A."/>
            <person name="Liang C."/>
            <person name="Lipzen A."/>
            <person name="Lutzoni F."/>
            <person name="Magnuson J."/>
            <person name="Mondo S."/>
            <person name="Nolan M."/>
            <person name="Ohm R."/>
            <person name="Pangilinan J."/>
            <person name="Park H.-J."/>
            <person name="Ramirez L."/>
            <person name="Alfaro M."/>
            <person name="Sun H."/>
            <person name="Tritt A."/>
            <person name="Yoshinaga Y."/>
            <person name="Zwiers L.-H."/>
            <person name="Turgeon B."/>
            <person name="Goodwin S."/>
            <person name="Spatafora J."/>
            <person name="Crous P."/>
            <person name="Grigoriev I."/>
        </authorList>
    </citation>
    <scope>NUCLEOTIDE SEQUENCE</scope>
    <source>
        <strain evidence="3">ATCC 36951</strain>
    </source>
</reference>
<dbReference type="AlphaFoldDB" id="A0A6A6CFQ0"/>
<feature type="domain" description="NADP-dependent oxidoreductase" evidence="2">
    <location>
        <begin position="229"/>
        <end position="521"/>
    </location>
</feature>
<gene>
    <name evidence="3" type="ORF">M409DRAFT_55381</name>
</gene>
<dbReference type="GeneID" id="54566261"/>
<dbReference type="Pfam" id="PF00248">
    <property type="entry name" value="Aldo_ket_red"/>
    <property type="match status" value="1"/>
</dbReference>
<evidence type="ECO:0000256" key="1">
    <source>
        <dbReference type="ARBA" id="ARBA00023002"/>
    </source>
</evidence>
<dbReference type="RefSeq" id="XP_033666923.1">
    <property type="nucleotide sequence ID" value="XM_033812989.1"/>
</dbReference>
<sequence>MAQHKEVKMAHVNLMADTVIANLPEEALRSVLRSMLATDPSITSTFEDRSRDYLRKTSRKRFGFWESSSDGLIPTKELQTAQQRMRSMLGCGMCYEAVPILTDIIKDVARHNNVLSPQLTKLLSALDGDIVQTVTAVQKTLLSSSGTRLFSTEERASLVQLHDSMQHLQSISSNDFIFERSFTALTGLLSGGDSSSGRPNSTHEASFKVPAIPASIETFSLNNIPLPRLFSGLWQLSSPSWGVASTKQIQEHFQAHVSQGFVAYDMADHYGDAEIVFGNFRASCTNPDSIFGATKYCIFSPITVTREVITANVLERCQRMRSDHVDLLQFHWQFYNDKQDIQALKYLQEDSRVRQLGLCNFDTERLEEIVQAGIKIHTNQVQFSLIDSRPVFKMGAACEKHNIKLLTYGTLCGGFIAEKWLAQPEPELFHGGITPSQRKYYEMIVNWGGWDLFQELLHTLKKIAEKHNVTISNVAARWVLDFPYVGAVIVGTRMGVSEHAKENLATYGWRLDDADQGAIGDILERSRRKQLIDLLGDCGGEYR</sequence>
<dbReference type="CDD" id="cd19101">
    <property type="entry name" value="AKR_unchar"/>
    <property type="match status" value="1"/>
</dbReference>
<dbReference type="OrthoDB" id="686384at2759"/>
<dbReference type="GO" id="GO:0016491">
    <property type="term" value="F:oxidoreductase activity"/>
    <property type="evidence" value="ECO:0007669"/>
    <property type="project" value="UniProtKB-KW"/>
</dbReference>
<accession>A0A6A6CFQ0</accession>
<dbReference type="Gene3D" id="3.20.20.100">
    <property type="entry name" value="NADP-dependent oxidoreductase domain"/>
    <property type="match status" value="1"/>
</dbReference>
<evidence type="ECO:0000313" key="3">
    <source>
        <dbReference type="EMBL" id="KAF2166034.1"/>
    </source>
</evidence>
<dbReference type="SUPFAM" id="SSF51430">
    <property type="entry name" value="NAD(P)-linked oxidoreductase"/>
    <property type="match status" value="1"/>
</dbReference>
<dbReference type="PANTHER" id="PTHR43147:SF2">
    <property type="entry name" value="NADP-DEPENDENT OXIDOREDUCTASE DOMAIN-CONTAINING PROTEIN"/>
    <property type="match status" value="1"/>
</dbReference>
<dbReference type="PANTHER" id="PTHR43147">
    <property type="entry name" value="PROTEIN TAS"/>
    <property type="match status" value="1"/>
</dbReference>
<dbReference type="InterPro" id="IPR036812">
    <property type="entry name" value="NAD(P)_OxRdtase_dom_sf"/>
</dbReference>
<organism evidence="3 4">
    <name type="scientific">Zasmidium cellare ATCC 36951</name>
    <dbReference type="NCBI Taxonomy" id="1080233"/>
    <lineage>
        <taxon>Eukaryota</taxon>
        <taxon>Fungi</taxon>
        <taxon>Dikarya</taxon>
        <taxon>Ascomycota</taxon>
        <taxon>Pezizomycotina</taxon>
        <taxon>Dothideomycetes</taxon>
        <taxon>Dothideomycetidae</taxon>
        <taxon>Mycosphaerellales</taxon>
        <taxon>Mycosphaerellaceae</taxon>
        <taxon>Zasmidium</taxon>
    </lineage>
</organism>
<name>A0A6A6CFQ0_ZASCE</name>
<evidence type="ECO:0000313" key="4">
    <source>
        <dbReference type="Proteomes" id="UP000799537"/>
    </source>
</evidence>
<evidence type="ECO:0000259" key="2">
    <source>
        <dbReference type="Pfam" id="PF00248"/>
    </source>
</evidence>
<proteinExistence type="predicted"/>
<dbReference type="InterPro" id="IPR023210">
    <property type="entry name" value="NADP_OxRdtase_dom"/>
</dbReference>
<dbReference type="EMBL" id="ML993598">
    <property type="protein sequence ID" value="KAF2166034.1"/>
    <property type="molecule type" value="Genomic_DNA"/>
</dbReference>
<dbReference type="Proteomes" id="UP000799537">
    <property type="component" value="Unassembled WGS sequence"/>
</dbReference>
<keyword evidence="1" id="KW-0560">Oxidoreductase</keyword>
<protein>
    <recommendedName>
        <fullName evidence="2">NADP-dependent oxidoreductase domain-containing protein</fullName>
    </recommendedName>
</protein>
<keyword evidence="4" id="KW-1185">Reference proteome</keyword>